<dbReference type="RefSeq" id="WP_095617534.1">
    <property type="nucleotide sequence ID" value="NZ_NSKD01000003.1"/>
</dbReference>
<evidence type="ECO:0000256" key="1">
    <source>
        <dbReference type="ARBA" id="ARBA00004496"/>
    </source>
</evidence>
<accession>A0A2A2F7V9</accession>
<dbReference type="EMBL" id="NSKD01000003">
    <property type="protein sequence ID" value="PAU80702.1"/>
    <property type="molecule type" value="Genomic_DNA"/>
</dbReference>
<dbReference type="OrthoDB" id="9810066at2"/>
<dbReference type="Gene3D" id="3.40.50.150">
    <property type="entry name" value="Vaccinia Virus protein VP39"/>
    <property type="match status" value="1"/>
</dbReference>
<dbReference type="Pfam" id="PF01135">
    <property type="entry name" value="PCMT"/>
    <property type="match status" value="1"/>
</dbReference>
<dbReference type="CDD" id="cd02440">
    <property type="entry name" value="AdoMet_MTases"/>
    <property type="match status" value="1"/>
</dbReference>
<organism evidence="8 9">
    <name type="scientific">Halovibrio salipaludis</name>
    <dbReference type="NCBI Taxonomy" id="2032626"/>
    <lineage>
        <taxon>Bacteria</taxon>
        <taxon>Pseudomonadati</taxon>
        <taxon>Pseudomonadota</taxon>
        <taxon>Gammaproteobacteria</taxon>
        <taxon>Oceanospirillales</taxon>
        <taxon>Halomonadaceae</taxon>
        <taxon>Halovibrio</taxon>
    </lineage>
</organism>
<dbReference type="HAMAP" id="MF_00090">
    <property type="entry name" value="PIMT"/>
    <property type="match status" value="1"/>
</dbReference>
<dbReference type="GO" id="GO:0004719">
    <property type="term" value="F:protein-L-isoaspartate (D-aspartate) O-methyltransferase activity"/>
    <property type="evidence" value="ECO:0007669"/>
    <property type="project" value="UniProtKB-UniRule"/>
</dbReference>
<evidence type="ECO:0000313" key="8">
    <source>
        <dbReference type="EMBL" id="PAU80702.1"/>
    </source>
</evidence>
<gene>
    <name evidence="7 8" type="primary">pcm</name>
    <name evidence="8" type="ORF">CK501_09830</name>
</gene>
<comment type="caution">
    <text evidence="8">The sequence shown here is derived from an EMBL/GenBank/DDBJ whole genome shotgun (WGS) entry which is preliminary data.</text>
</comment>
<dbReference type="Proteomes" id="UP000218896">
    <property type="component" value="Unassembled WGS sequence"/>
</dbReference>
<comment type="subcellular location">
    <subcellularLocation>
        <location evidence="1 7">Cytoplasm</location>
    </subcellularLocation>
</comment>
<name>A0A2A2F7V9_9GAMM</name>
<dbReference type="GO" id="GO:0005737">
    <property type="term" value="C:cytoplasm"/>
    <property type="evidence" value="ECO:0007669"/>
    <property type="project" value="UniProtKB-SubCell"/>
</dbReference>
<evidence type="ECO:0000256" key="5">
    <source>
        <dbReference type="ARBA" id="ARBA00022679"/>
    </source>
</evidence>
<evidence type="ECO:0000256" key="2">
    <source>
        <dbReference type="ARBA" id="ARBA00005369"/>
    </source>
</evidence>
<keyword evidence="4 7" id="KW-0489">Methyltransferase</keyword>
<sequence>MNTELQGIGMTSQRTRMRLVERLSDEGIQRVEVLDAIANVPRHIFLDEALSHRAYEDTALPIGYQQTLSQPYVVARMTEMLLAAGATRILELGTGSGYQAAILAYLGKEVYSIERIGGLHRQARERLQRLGYRNAHLRLGDGSQGWPEAAPFDGMILTASPGDIPAALYDQLADGGSIVAPLGRDTQMLTLITRNGDEFERREIEPVRFVPVLGGVVR</sequence>
<dbReference type="SUPFAM" id="SSF53335">
    <property type="entry name" value="S-adenosyl-L-methionine-dependent methyltransferases"/>
    <property type="match status" value="1"/>
</dbReference>
<keyword evidence="5 7" id="KW-0808">Transferase</keyword>
<dbReference type="FunFam" id="3.40.50.150:FF:000010">
    <property type="entry name" value="Protein-L-isoaspartate O-methyltransferase"/>
    <property type="match status" value="1"/>
</dbReference>
<dbReference type="PANTHER" id="PTHR11579">
    <property type="entry name" value="PROTEIN-L-ISOASPARTATE O-METHYLTRANSFERASE"/>
    <property type="match status" value="1"/>
</dbReference>
<comment type="similarity">
    <text evidence="2 7">Belongs to the methyltransferase superfamily. L-isoaspartyl/D-aspartyl protein methyltransferase family.</text>
</comment>
<evidence type="ECO:0000256" key="6">
    <source>
        <dbReference type="ARBA" id="ARBA00022691"/>
    </source>
</evidence>
<evidence type="ECO:0000313" key="9">
    <source>
        <dbReference type="Proteomes" id="UP000218896"/>
    </source>
</evidence>
<comment type="catalytic activity">
    <reaction evidence="7">
        <text>[protein]-L-isoaspartate + S-adenosyl-L-methionine = [protein]-L-isoaspartate alpha-methyl ester + S-adenosyl-L-homocysteine</text>
        <dbReference type="Rhea" id="RHEA:12705"/>
        <dbReference type="Rhea" id="RHEA-COMP:12143"/>
        <dbReference type="Rhea" id="RHEA-COMP:12144"/>
        <dbReference type="ChEBI" id="CHEBI:57856"/>
        <dbReference type="ChEBI" id="CHEBI:59789"/>
        <dbReference type="ChEBI" id="CHEBI:90596"/>
        <dbReference type="ChEBI" id="CHEBI:90598"/>
        <dbReference type="EC" id="2.1.1.77"/>
    </reaction>
</comment>
<proteinExistence type="inferred from homology"/>
<dbReference type="GO" id="GO:0032259">
    <property type="term" value="P:methylation"/>
    <property type="evidence" value="ECO:0007669"/>
    <property type="project" value="UniProtKB-KW"/>
</dbReference>
<dbReference type="InterPro" id="IPR000682">
    <property type="entry name" value="PCMT"/>
</dbReference>
<dbReference type="InterPro" id="IPR029063">
    <property type="entry name" value="SAM-dependent_MTases_sf"/>
</dbReference>
<comment type="function">
    <text evidence="7">Catalyzes the methyl esterification of L-isoaspartyl residues in peptides and proteins that result from spontaneous decomposition of normal L-aspartyl and L-asparaginyl residues. It plays a role in the repair and/or degradation of damaged proteins.</text>
</comment>
<evidence type="ECO:0000256" key="3">
    <source>
        <dbReference type="ARBA" id="ARBA00022490"/>
    </source>
</evidence>
<dbReference type="NCBIfam" id="TIGR00080">
    <property type="entry name" value="pimt"/>
    <property type="match status" value="1"/>
</dbReference>
<dbReference type="EC" id="2.1.1.77" evidence="7"/>
<keyword evidence="3 7" id="KW-0963">Cytoplasm</keyword>
<dbReference type="GO" id="GO:0030091">
    <property type="term" value="P:protein repair"/>
    <property type="evidence" value="ECO:0007669"/>
    <property type="project" value="UniProtKB-UniRule"/>
</dbReference>
<dbReference type="AlphaFoldDB" id="A0A2A2F7V9"/>
<feature type="active site" evidence="7">
    <location>
        <position position="69"/>
    </location>
</feature>
<reference evidence="8 9" key="1">
    <citation type="submission" date="2017-08" db="EMBL/GenBank/DDBJ databases">
        <title>Halovibrio sewagensis sp. nov., isolated from wastewater of high salinity.</title>
        <authorList>
            <person name="Dong X."/>
            <person name="Zhang G."/>
        </authorList>
    </citation>
    <scope>NUCLEOTIDE SEQUENCE [LARGE SCALE GENOMIC DNA]</scope>
    <source>
        <strain evidence="8 9">YL5-2</strain>
    </source>
</reference>
<dbReference type="PANTHER" id="PTHR11579:SF0">
    <property type="entry name" value="PROTEIN-L-ISOASPARTATE(D-ASPARTATE) O-METHYLTRANSFERASE"/>
    <property type="match status" value="1"/>
</dbReference>
<protein>
    <recommendedName>
        <fullName evidence="7">Protein-L-isoaspartate O-methyltransferase</fullName>
        <ecNumber evidence="7">2.1.1.77</ecNumber>
    </recommendedName>
    <alternativeName>
        <fullName evidence="7">L-isoaspartyl protein carboxyl methyltransferase</fullName>
    </alternativeName>
    <alternativeName>
        <fullName evidence="7">Protein L-isoaspartyl methyltransferase</fullName>
    </alternativeName>
    <alternativeName>
        <fullName evidence="7">Protein-beta-aspartate methyltransferase</fullName>
        <shortName evidence="7">PIMT</shortName>
    </alternativeName>
</protein>
<evidence type="ECO:0000256" key="4">
    <source>
        <dbReference type="ARBA" id="ARBA00022603"/>
    </source>
</evidence>
<dbReference type="NCBIfam" id="NF001453">
    <property type="entry name" value="PRK00312.1"/>
    <property type="match status" value="1"/>
</dbReference>
<keyword evidence="9" id="KW-1185">Reference proteome</keyword>
<keyword evidence="6 7" id="KW-0949">S-adenosyl-L-methionine</keyword>
<evidence type="ECO:0000256" key="7">
    <source>
        <dbReference type="HAMAP-Rule" id="MF_00090"/>
    </source>
</evidence>